<evidence type="ECO:0000313" key="2">
    <source>
        <dbReference type="Proteomes" id="UP000657918"/>
    </source>
</evidence>
<dbReference type="AlphaFoldDB" id="A0A835JFE9"/>
<protein>
    <submittedName>
        <fullName evidence="1">Uncharacterized protein</fullName>
    </submittedName>
</protein>
<evidence type="ECO:0000313" key="1">
    <source>
        <dbReference type="EMBL" id="KAF9667364.1"/>
    </source>
</evidence>
<keyword evidence="2" id="KW-1185">Reference proteome</keyword>
<sequence length="151" mass="17478">MIESIKTLRKTGRSRIKKEFSFYDSEVPDILLTEIFLRLVSKRRLYLISDPFFARSKATRINNDSSLSRSHRLWCVKSTNQTTCHSTKATYIFSAMQWMLNSGIICQDDGSYTMRISIHQSSPKIELEIFVGVSFQSREIIGICIIKNSRL</sequence>
<gene>
    <name evidence="1" type="ORF">SADUNF_Sadunf15G0015400</name>
</gene>
<name>A0A835JFE9_9ROSI</name>
<dbReference type="EMBL" id="JADGMS010000015">
    <property type="protein sequence ID" value="KAF9667364.1"/>
    <property type="molecule type" value="Genomic_DNA"/>
</dbReference>
<reference evidence="1 2" key="1">
    <citation type="submission" date="2020-10" db="EMBL/GenBank/DDBJ databases">
        <title>Plant Genome Project.</title>
        <authorList>
            <person name="Zhang R.-G."/>
        </authorList>
    </citation>
    <scope>NUCLEOTIDE SEQUENCE [LARGE SCALE GENOMIC DNA]</scope>
    <source>
        <strain evidence="1">FAFU-HL-1</strain>
        <tissue evidence="1">Leaf</tissue>
    </source>
</reference>
<proteinExistence type="predicted"/>
<organism evidence="1 2">
    <name type="scientific">Salix dunnii</name>
    <dbReference type="NCBI Taxonomy" id="1413687"/>
    <lineage>
        <taxon>Eukaryota</taxon>
        <taxon>Viridiplantae</taxon>
        <taxon>Streptophyta</taxon>
        <taxon>Embryophyta</taxon>
        <taxon>Tracheophyta</taxon>
        <taxon>Spermatophyta</taxon>
        <taxon>Magnoliopsida</taxon>
        <taxon>eudicotyledons</taxon>
        <taxon>Gunneridae</taxon>
        <taxon>Pentapetalae</taxon>
        <taxon>rosids</taxon>
        <taxon>fabids</taxon>
        <taxon>Malpighiales</taxon>
        <taxon>Salicaceae</taxon>
        <taxon>Saliceae</taxon>
        <taxon>Salix</taxon>
    </lineage>
</organism>
<dbReference type="OrthoDB" id="674184at2759"/>
<accession>A0A835JFE9</accession>
<comment type="caution">
    <text evidence="1">The sequence shown here is derived from an EMBL/GenBank/DDBJ whole genome shotgun (WGS) entry which is preliminary data.</text>
</comment>
<dbReference type="Proteomes" id="UP000657918">
    <property type="component" value="Unassembled WGS sequence"/>
</dbReference>